<dbReference type="KEGG" id="tcc:18605320"/>
<feature type="compositionally biased region" description="Acidic residues" evidence="1">
    <location>
        <begin position="248"/>
        <end position="267"/>
    </location>
</feature>
<feature type="compositionally biased region" description="Polar residues" evidence="1">
    <location>
        <begin position="597"/>
        <end position="606"/>
    </location>
</feature>
<feature type="domain" description="PTC1-like winged helix-turn-helix" evidence="2">
    <location>
        <begin position="329"/>
        <end position="411"/>
    </location>
</feature>
<evidence type="ECO:0000256" key="1">
    <source>
        <dbReference type="SAM" id="MobiDB-lite"/>
    </source>
</evidence>
<protein>
    <submittedName>
        <fullName evidence="4">Protein DYAD</fullName>
    </submittedName>
</protein>
<reference evidence="4" key="2">
    <citation type="submission" date="2025-08" db="UniProtKB">
        <authorList>
            <consortium name="RefSeq"/>
        </authorList>
    </citation>
    <scope>IDENTIFICATION</scope>
</reference>
<feature type="compositionally biased region" description="Basic residues" evidence="1">
    <location>
        <begin position="284"/>
        <end position="305"/>
    </location>
</feature>
<dbReference type="GO" id="GO:0051177">
    <property type="term" value="P:meiotic sister chromatid cohesion"/>
    <property type="evidence" value="ECO:0007669"/>
    <property type="project" value="InterPro"/>
</dbReference>
<feature type="compositionally biased region" description="Low complexity" evidence="1">
    <location>
        <begin position="653"/>
        <end position="665"/>
    </location>
</feature>
<proteinExistence type="predicted"/>
<gene>
    <name evidence="4" type="primary">LOC18605320</name>
</gene>
<organism evidence="3 4">
    <name type="scientific">Theobroma cacao</name>
    <name type="common">Cacao</name>
    <name type="synonym">Cocoa</name>
    <dbReference type="NCBI Taxonomy" id="3641"/>
    <lineage>
        <taxon>Eukaryota</taxon>
        <taxon>Viridiplantae</taxon>
        <taxon>Streptophyta</taxon>
        <taxon>Embryophyta</taxon>
        <taxon>Tracheophyta</taxon>
        <taxon>Spermatophyta</taxon>
        <taxon>Magnoliopsida</taxon>
        <taxon>eudicotyledons</taxon>
        <taxon>Gunneridae</taxon>
        <taxon>Pentapetalae</taxon>
        <taxon>rosids</taxon>
        <taxon>malvids</taxon>
        <taxon>Malvales</taxon>
        <taxon>Malvaceae</taxon>
        <taxon>Byttnerioideae</taxon>
        <taxon>Theobroma</taxon>
    </lineage>
</organism>
<feature type="region of interest" description="Disordered" evidence="1">
    <location>
        <begin position="779"/>
        <end position="809"/>
    </location>
</feature>
<feature type="region of interest" description="Disordered" evidence="1">
    <location>
        <begin position="236"/>
        <end position="320"/>
    </location>
</feature>
<evidence type="ECO:0000313" key="4">
    <source>
        <dbReference type="RefSeq" id="XP_007038325.2"/>
    </source>
</evidence>
<dbReference type="GeneID" id="18605320"/>
<dbReference type="PANTHER" id="PTHR46740:SF2">
    <property type="entry name" value="PROTEIN DYAD"/>
    <property type="match status" value="1"/>
</dbReference>
<accession>A0AB32VEP3</accession>
<dbReference type="GO" id="GO:0007131">
    <property type="term" value="P:reciprocal meiotic recombination"/>
    <property type="evidence" value="ECO:0007669"/>
    <property type="project" value="InterPro"/>
</dbReference>
<evidence type="ECO:0000259" key="2">
    <source>
        <dbReference type="Pfam" id="PF25874"/>
    </source>
</evidence>
<dbReference type="InterPro" id="IPR044221">
    <property type="entry name" value="DYAD/AMEIOTIC1"/>
</dbReference>
<dbReference type="Gramene" id="Tc03v2_t012610.1">
    <property type="protein sequence ID" value="Tc03v2_p012610.1"/>
    <property type="gene ID" value="Tc03v2_g012610"/>
</dbReference>
<evidence type="ECO:0000313" key="3">
    <source>
        <dbReference type="Proteomes" id="UP000694886"/>
    </source>
</evidence>
<feature type="region of interest" description="Disordered" evidence="1">
    <location>
        <begin position="583"/>
        <end position="608"/>
    </location>
</feature>
<dbReference type="PANTHER" id="PTHR46740">
    <property type="entry name" value="PROTEIN DYAD"/>
    <property type="match status" value="1"/>
</dbReference>
<dbReference type="Pfam" id="PF25874">
    <property type="entry name" value="WHD_plant_repro"/>
    <property type="match status" value="1"/>
</dbReference>
<feature type="region of interest" description="Disordered" evidence="1">
    <location>
        <begin position="653"/>
        <end position="689"/>
    </location>
</feature>
<feature type="compositionally biased region" description="Basic and acidic residues" evidence="1">
    <location>
        <begin position="236"/>
        <end position="247"/>
    </location>
</feature>
<reference evidence="3" key="1">
    <citation type="journal article" date="1997" name="Nucleic Acids Res.">
        <title>tRNAscan-SE: a program for improved detection of transfer RNA genes in genomic sequence.</title>
        <authorList>
            <person name="Lowe T.M."/>
            <person name="Eddy S.R."/>
        </authorList>
    </citation>
    <scope>NUCLEOTIDE SEQUENCE [LARGE SCALE GENOMIC DNA]</scope>
    <source>
        <strain evidence="3">r\B97-61/B2</strain>
    </source>
</reference>
<dbReference type="AlphaFoldDB" id="A0AB32VEP3"/>
<feature type="compositionally biased region" description="Basic and acidic residues" evidence="1">
    <location>
        <begin position="268"/>
        <end position="283"/>
    </location>
</feature>
<dbReference type="InterPro" id="IPR059080">
    <property type="entry name" value="WHD_PTC1"/>
</dbReference>
<dbReference type="Proteomes" id="UP000694886">
    <property type="component" value="Chromosome 3"/>
</dbReference>
<sequence length="838" mass="94316">MEKRWHKLDAEAAAATNLTEMMYLKRQAGQTSEDAAMRLCLGRQLLPPSSPDSNLDAVAHIKVGSYYEIDHSKLPHKTPDQLKLVRVIMVSKKSKCSVSLRYPSVCSLRAYFSERNRRKLEAKMLPSLDEQYAMGSELAGDVLYRRIPPHEIATQRNQWSFWVVVFQREQETGKNPSSIPSPSPSIITSYVNVVSKKGLCWSVLKSTGMVRWGRRRQVRFLGRHVEERRELNLSGRVKGEEEEKRNEVDEEKEEEEEDDDDEGEEEEKEIRVSDEENSETDKRKSCKRKRHGASHRTQMPKRAKHEKQNQQITLYKPGKRREVKNSIERWSVQRYNLAEENMLKIMKEKGAIFGNPILRPALRAEARKLIGDTGLLDHLLKHMAGKVAPGGEERFMRRHNSDGAMEYWLESADLMDIRKAAGVQDPYWTPPPGWKLGDNPTLDPVCARELKELREEIARLKKDMLENKKPEEDLVLVTTPNYSVASQNLVHDTTMLFPMKEKYVDLMNRKAKLEEQLAEIAQSLCGLEGEMGKLKSIVEDLNKPESAETTLLIMRSTTPPLSTGRETKEMEKSNKAVLVISDEEEKDSSAAGKTSAVPRTTRNTVTTEDKAAKIERLKSGFRICKPQGTFLWPNMALSGQVVVPLDDQLAIPTPSSVCSSTTTASRLVPSPQEHRPQPTSTVKPLAERRSTVAAVNFSPTAVSRHPPPLPLEATTAQYANSSITPDTTSITTKTTLINLNEVPGNPHDHGFCGSHSQSQTSLSPLTYQRRHLHLTTSTSMPRLMPGKRENEMSQWDGGNHQQQKGCSSPSYHCVSVGAGTWLALSTPSSSMDNNSTRV</sequence>
<name>A0AB32VEP3_THECC</name>
<dbReference type="RefSeq" id="XP_007038325.2">
    <property type="nucleotide sequence ID" value="XM_007038263.2"/>
</dbReference>
<feature type="compositionally biased region" description="Polar residues" evidence="1">
    <location>
        <begin position="799"/>
        <end position="809"/>
    </location>
</feature>